<organism evidence="1">
    <name type="scientific">Triatoma infestans</name>
    <name type="common">Assassin bug</name>
    <dbReference type="NCBI Taxonomy" id="30076"/>
    <lineage>
        <taxon>Eukaryota</taxon>
        <taxon>Metazoa</taxon>
        <taxon>Ecdysozoa</taxon>
        <taxon>Arthropoda</taxon>
        <taxon>Hexapoda</taxon>
        <taxon>Insecta</taxon>
        <taxon>Pterygota</taxon>
        <taxon>Neoptera</taxon>
        <taxon>Paraneoptera</taxon>
        <taxon>Hemiptera</taxon>
        <taxon>Heteroptera</taxon>
        <taxon>Panheteroptera</taxon>
        <taxon>Cimicomorpha</taxon>
        <taxon>Reduviidae</taxon>
        <taxon>Triatominae</taxon>
        <taxon>Triatoma</taxon>
    </lineage>
</organism>
<reference evidence="1" key="2">
    <citation type="journal article" date="2017" name="J. Med. Entomol.">
        <title>Transcriptome Analysis of the Triatoma infestans (Hemiptera: Reduviidae) Integument.</title>
        <authorList>
            <person name="Calderon-Fernandez G.M."/>
            <person name="Moriconi D.E."/>
            <person name="Dulbecco A.B."/>
            <person name="Juarez M.P."/>
        </authorList>
    </citation>
    <scope>NUCLEOTIDE SEQUENCE</scope>
    <source>
        <strain evidence="1">Int1</strain>
        <tissue evidence="1">Integument</tissue>
    </source>
</reference>
<name>A0A170WHD2_TRIIF</name>
<protein>
    <submittedName>
        <fullName evidence="1">General odorant-binding protein 56a-like protein</fullName>
    </submittedName>
</protein>
<evidence type="ECO:0000313" key="1">
    <source>
        <dbReference type="EMBL" id="JAR97671.1"/>
    </source>
</evidence>
<proteinExistence type="predicted"/>
<sequence>MPYIGLTKLLF</sequence>
<accession>A0A170WHD2</accession>
<dbReference type="EMBL" id="GEMB01005651">
    <property type="protein sequence ID" value="JAR97671.1"/>
    <property type="molecule type" value="Transcribed_RNA"/>
</dbReference>
<reference evidence="1" key="1">
    <citation type="submission" date="2016-04" db="EMBL/GenBank/DDBJ databases">
        <authorList>
            <person name="Calderon-Fernandez G.M.Sr."/>
        </authorList>
    </citation>
    <scope>NUCLEOTIDE SEQUENCE</scope>
    <source>
        <strain evidence="1">Int1</strain>
        <tissue evidence="1">Integument</tissue>
    </source>
</reference>